<evidence type="ECO:0000313" key="7">
    <source>
        <dbReference type="Proteomes" id="UP000305654"/>
    </source>
</evidence>
<evidence type="ECO:0000313" key="6">
    <source>
        <dbReference type="EMBL" id="TLU73203.1"/>
    </source>
</evidence>
<dbReference type="InterPro" id="IPR029760">
    <property type="entry name" value="GPX_CS"/>
</dbReference>
<comment type="caution">
    <text evidence="6">The sequence shown here is derived from an EMBL/GenBank/DDBJ whole genome shotgun (WGS) entry which is preliminary data.</text>
</comment>
<evidence type="ECO:0000256" key="4">
    <source>
        <dbReference type="PIRSR" id="PIRSR000303-1"/>
    </source>
</evidence>
<keyword evidence="3 5" id="KW-0560">Oxidoreductase</keyword>
<gene>
    <name evidence="6" type="ORF">FE263_07215</name>
</gene>
<organism evidence="6 7">
    <name type="scientific">Lichenicoccus roseus</name>
    <dbReference type="NCBI Taxonomy" id="2683649"/>
    <lineage>
        <taxon>Bacteria</taxon>
        <taxon>Pseudomonadati</taxon>
        <taxon>Pseudomonadota</taxon>
        <taxon>Alphaproteobacteria</taxon>
        <taxon>Acetobacterales</taxon>
        <taxon>Acetobacteraceae</taxon>
        <taxon>Lichenicoccus</taxon>
    </lineage>
</organism>
<dbReference type="FunFam" id="3.40.30.10:FF:000010">
    <property type="entry name" value="Glutathione peroxidase"/>
    <property type="match status" value="1"/>
</dbReference>
<accession>A0A5R9J8T3</accession>
<comment type="similarity">
    <text evidence="1 5">Belongs to the glutathione peroxidase family.</text>
</comment>
<dbReference type="OrthoDB" id="9785502at2"/>
<dbReference type="SUPFAM" id="SSF52833">
    <property type="entry name" value="Thioredoxin-like"/>
    <property type="match status" value="1"/>
</dbReference>
<dbReference type="PANTHER" id="PTHR11592:SF40">
    <property type="entry name" value="THIOREDOXIN_GLUTATHIONE PEROXIDASE BTUE"/>
    <property type="match status" value="1"/>
</dbReference>
<evidence type="ECO:0000256" key="2">
    <source>
        <dbReference type="ARBA" id="ARBA00022559"/>
    </source>
</evidence>
<dbReference type="GO" id="GO:0034599">
    <property type="term" value="P:cellular response to oxidative stress"/>
    <property type="evidence" value="ECO:0007669"/>
    <property type="project" value="TreeGrafter"/>
</dbReference>
<keyword evidence="7" id="KW-1185">Reference proteome</keyword>
<protein>
    <recommendedName>
        <fullName evidence="5">Glutathione peroxidase</fullName>
    </recommendedName>
</protein>
<dbReference type="CDD" id="cd00340">
    <property type="entry name" value="GSH_Peroxidase"/>
    <property type="match status" value="1"/>
</dbReference>
<proteinExistence type="inferred from homology"/>
<dbReference type="PIRSF" id="PIRSF000303">
    <property type="entry name" value="Glutathion_perox"/>
    <property type="match status" value="1"/>
</dbReference>
<dbReference type="EMBL" id="VCDI01000002">
    <property type="protein sequence ID" value="TLU73203.1"/>
    <property type="molecule type" value="Genomic_DNA"/>
</dbReference>
<evidence type="ECO:0000256" key="3">
    <source>
        <dbReference type="ARBA" id="ARBA00023002"/>
    </source>
</evidence>
<reference evidence="6 7" key="1">
    <citation type="submission" date="2019-05" db="EMBL/GenBank/DDBJ databases">
        <authorList>
            <person name="Pankratov T."/>
            <person name="Grouzdev D."/>
        </authorList>
    </citation>
    <scope>NUCLEOTIDE SEQUENCE [LARGE SCALE GENOMIC DNA]</scope>
    <source>
        <strain evidence="6 7">KEBCLARHB70R</strain>
    </source>
</reference>
<sequence length="190" mass="20660">MTAIRDIPVKRIDGSDATLGDYAGDVLLVVNVASKCGLTKQYDALETLYTNHRERGLTVLGFPCNQFRGQEPGSDVEIAEFCSSTYGVDFPMFSKIEVNGPDRHPLYAALLQAAPQAQQNPDGAFRERLASFGHAPPPEDVFWNFEKFLIGRDGSVVARFSPDVPPDHALVTDAVKTELAKQPQTAGHAG</sequence>
<dbReference type="AlphaFoldDB" id="A0A5R9J8T3"/>
<dbReference type="InterPro" id="IPR036249">
    <property type="entry name" value="Thioredoxin-like_sf"/>
</dbReference>
<dbReference type="RefSeq" id="WP_138325284.1">
    <property type="nucleotide sequence ID" value="NZ_VCDI01000002.1"/>
</dbReference>
<dbReference type="Gene3D" id="3.40.30.10">
    <property type="entry name" value="Glutaredoxin"/>
    <property type="match status" value="1"/>
</dbReference>
<dbReference type="Pfam" id="PF00255">
    <property type="entry name" value="GSHPx"/>
    <property type="match status" value="1"/>
</dbReference>
<dbReference type="PROSITE" id="PS00763">
    <property type="entry name" value="GLUTATHIONE_PEROXID_2"/>
    <property type="match status" value="1"/>
</dbReference>
<dbReference type="PANTHER" id="PTHR11592">
    <property type="entry name" value="GLUTATHIONE PEROXIDASE"/>
    <property type="match status" value="1"/>
</dbReference>
<dbReference type="PROSITE" id="PS51355">
    <property type="entry name" value="GLUTATHIONE_PEROXID_3"/>
    <property type="match status" value="1"/>
</dbReference>
<keyword evidence="2 5" id="KW-0575">Peroxidase</keyword>
<feature type="active site" evidence="4">
    <location>
        <position position="36"/>
    </location>
</feature>
<name>A0A5R9J8T3_9PROT</name>
<dbReference type="GO" id="GO:0004601">
    <property type="term" value="F:peroxidase activity"/>
    <property type="evidence" value="ECO:0007669"/>
    <property type="project" value="UniProtKB-KW"/>
</dbReference>
<evidence type="ECO:0000256" key="5">
    <source>
        <dbReference type="RuleBase" id="RU000499"/>
    </source>
</evidence>
<dbReference type="PRINTS" id="PR01011">
    <property type="entry name" value="GLUTPROXDASE"/>
</dbReference>
<dbReference type="Proteomes" id="UP000305654">
    <property type="component" value="Unassembled WGS sequence"/>
</dbReference>
<evidence type="ECO:0000256" key="1">
    <source>
        <dbReference type="ARBA" id="ARBA00006926"/>
    </source>
</evidence>
<dbReference type="InterPro" id="IPR000889">
    <property type="entry name" value="Glutathione_peroxidase"/>
</dbReference>